<dbReference type="PANTHER" id="PTHR47998">
    <property type="entry name" value="TRANSCRIPTION FACTOR MYB51-LIKE ISOFORM X1"/>
    <property type="match status" value="1"/>
</dbReference>
<dbReference type="PANTHER" id="PTHR47998:SF91">
    <property type="entry name" value="MYB-RELATED PROTEIN 308-LIKE"/>
    <property type="match status" value="1"/>
</dbReference>
<dbReference type="GO" id="GO:0005634">
    <property type="term" value="C:nucleus"/>
    <property type="evidence" value="ECO:0007669"/>
    <property type="project" value="UniProtKB-SubCell"/>
</dbReference>
<dbReference type="GO" id="GO:0030154">
    <property type="term" value="P:cell differentiation"/>
    <property type="evidence" value="ECO:0007669"/>
    <property type="project" value="TreeGrafter"/>
</dbReference>
<organism evidence="7 8">
    <name type="scientific">Ficus carica</name>
    <name type="common">Common fig</name>
    <dbReference type="NCBI Taxonomy" id="3494"/>
    <lineage>
        <taxon>Eukaryota</taxon>
        <taxon>Viridiplantae</taxon>
        <taxon>Streptophyta</taxon>
        <taxon>Embryophyta</taxon>
        <taxon>Tracheophyta</taxon>
        <taxon>Spermatophyta</taxon>
        <taxon>Magnoliopsida</taxon>
        <taxon>eudicotyledons</taxon>
        <taxon>Gunneridae</taxon>
        <taxon>Pentapetalae</taxon>
        <taxon>rosids</taxon>
        <taxon>fabids</taxon>
        <taxon>Rosales</taxon>
        <taxon>Moraceae</taxon>
        <taxon>Ficeae</taxon>
        <taxon>Ficus</taxon>
    </lineage>
</organism>
<name>A0AA88CWM7_FICCA</name>
<sequence length="266" mass="29514">MWEKLQTSLVELSQTRYQERWSLIAGRLPGRTDNEIKNYWNTNLGKKVQLQRQQNTSNSSADNKQHKFTKMTHNPKAKTDPSSSGGSALPSNNKIATPVQVIRTKAVKCTSKVILNPEPHKTEKEYTVGGPSELEGDFDISNCLNPEIREPGHDTTLTNGLSSFDNQDVNDISAADFAGNLNLVDGNDELCLADLLNSDYQISDFLPEYNGMTAFKDVQNSSANDLLFSEEMLVQDWSAEPKVGSEFNSFSSALLDGSTEEDWLAD</sequence>
<protein>
    <submittedName>
        <fullName evidence="7">Uncharacterized protein</fullName>
    </submittedName>
</protein>
<feature type="compositionally biased region" description="Basic residues" evidence="4">
    <location>
        <begin position="66"/>
        <end position="76"/>
    </location>
</feature>
<dbReference type="GO" id="GO:0000976">
    <property type="term" value="F:transcription cis-regulatory region binding"/>
    <property type="evidence" value="ECO:0007669"/>
    <property type="project" value="TreeGrafter"/>
</dbReference>
<dbReference type="InterPro" id="IPR009057">
    <property type="entry name" value="Homeodomain-like_sf"/>
</dbReference>
<dbReference type="InterPro" id="IPR015495">
    <property type="entry name" value="Myb_TF_plants"/>
</dbReference>
<feature type="domain" description="HTH myb-type" evidence="6">
    <location>
        <begin position="20"/>
        <end position="48"/>
    </location>
</feature>
<keyword evidence="3" id="KW-0539">Nucleus</keyword>
<evidence type="ECO:0000313" key="7">
    <source>
        <dbReference type="EMBL" id="GMN34645.1"/>
    </source>
</evidence>
<dbReference type="GO" id="GO:0006355">
    <property type="term" value="P:regulation of DNA-templated transcription"/>
    <property type="evidence" value="ECO:0007669"/>
    <property type="project" value="TreeGrafter"/>
</dbReference>
<keyword evidence="8" id="KW-1185">Reference proteome</keyword>
<dbReference type="InterPro" id="IPR001005">
    <property type="entry name" value="SANT/Myb"/>
</dbReference>
<feature type="compositionally biased region" description="Polar residues" evidence="4">
    <location>
        <begin position="47"/>
        <end position="62"/>
    </location>
</feature>
<comment type="caution">
    <text evidence="7">The sequence shown here is derived from an EMBL/GenBank/DDBJ whole genome shotgun (WGS) entry which is preliminary data.</text>
</comment>
<dbReference type="PROSITE" id="PS50090">
    <property type="entry name" value="MYB_LIKE"/>
    <property type="match status" value="1"/>
</dbReference>
<dbReference type="Gene3D" id="1.10.10.60">
    <property type="entry name" value="Homeodomain-like"/>
    <property type="match status" value="1"/>
</dbReference>
<evidence type="ECO:0000256" key="4">
    <source>
        <dbReference type="SAM" id="MobiDB-lite"/>
    </source>
</evidence>
<dbReference type="SUPFAM" id="SSF46689">
    <property type="entry name" value="Homeodomain-like"/>
    <property type="match status" value="1"/>
</dbReference>
<feature type="region of interest" description="Disordered" evidence="4">
    <location>
        <begin position="47"/>
        <end position="95"/>
    </location>
</feature>
<accession>A0AA88CWM7</accession>
<dbReference type="Pfam" id="PF00249">
    <property type="entry name" value="Myb_DNA-binding"/>
    <property type="match status" value="1"/>
</dbReference>
<gene>
    <name evidence="7" type="ORF">TIFTF001_044928</name>
</gene>
<keyword evidence="2" id="KW-0238">DNA-binding</keyword>
<evidence type="ECO:0000313" key="8">
    <source>
        <dbReference type="Proteomes" id="UP001187192"/>
    </source>
</evidence>
<reference evidence="7" key="1">
    <citation type="submission" date="2023-07" db="EMBL/GenBank/DDBJ databases">
        <title>draft genome sequence of fig (Ficus carica).</title>
        <authorList>
            <person name="Takahashi T."/>
            <person name="Nishimura K."/>
        </authorList>
    </citation>
    <scope>NUCLEOTIDE SEQUENCE</scope>
</reference>
<evidence type="ECO:0000259" key="5">
    <source>
        <dbReference type="PROSITE" id="PS50090"/>
    </source>
</evidence>
<evidence type="ECO:0000259" key="6">
    <source>
        <dbReference type="PROSITE" id="PS51294"/>
    </source>
</evidence>
<feature type="domain" description="Myb-like" evidence="5">
    <location>
        <begin position="1"/>
        <end position="44"/>
    </location>
</feature>
<dbReference type="InterPro" id="IPR017930">
    <property type="entry name" value="Myb_dom"/>
</dbReference>
<evidence type="ECO:0000256" key="2">
    <source>
        <dbReference type="ARBA" id="ARBA00023125"/>
    </source>
</evidence>
<feature type="compositionally biased region" description="Polar residues" evidence="4">
    <location>
        <begin position="80"/>
        <end position="95"/>
    </location>
</feature>
<dbReference type="EMBL" id="BTGU01003619">
    <property type="protein sequence ID" value="GMN34645.1"/>
    <property type="molecule type" value="Genomic_DNA"/>
</dbReference>
<evidence type="ECO:0000256" key="3">
    <source>
        <dbReference type="ARBA" id="ARBA00023242"/>
    </source>
</evidence>
<dbReference type="Proteomes" id="UP001187192">
    <property type="component" value="Unassembled WGS sequence"/>
</dbReference>
<dbReference type="PROSITE" id="PS51294">
    <property type="entry name" value="HTH_MYB"/>
    <property type="match status" value="1"/>
</dbReference>
<dbReference type="CDD" id="cd00167">
    <property type="entry name" value="SANT"/>
    <property type="match status" value="1"/>
</dbReference>
<evidence type="ECO:0000256" key="1">
    <source>
        <dbReference type="ARBA" id="ARBA00004123"/>
    </source>
</evidence>
<comment type="subcellular location">
    <subcellularLocation>
        <location evidence="1">Nucleus</location>
    </subcellularLocation>
</comment>
<proteinExistence type="predicted"/>
<dbReference type="AlphaFoldDB" id="A0AA88CWM7"/>